<dbReference type="AlphaFoldDB" id="A0A248UBY0"/>
<dbReference type="KEGG" id="och:CES85_4894"/>
<dbReference type="InterPro" id="IPR023346">
    <property type="entry name" value="Lysozyme-like_dom_sf"/>
</dbReference>
<dbReference type="Proteomes" id="UP000215256">
    <property type="component" value="Chromosome 2"/>
</dbReference>
<dbReference type="EMBL" id="CP022603">
    <property type="protein sequence ID" value="ASV84102.1"/>
    <property type="molecule type" value="Genomic_DNA"/>
</dbReference>
<organism evidence="2 3">
    <name type="scientific">Ochrobactrum quorumnocens</name>
    <dbReference type="NCBI Taxonomy" id="271865"/>
    <lineage>
        <taxon>Bacteria</taxon>
        <taxon>Pseudomonadati</taxon>
        <taxon>Pseudomonadota</taxon>
        <taxon>Alphaproteobacteria</taxon>
        <taxon>Hyphomicrobiales</taxon>
        <taxon>Brucellaceae</taxon>
        <taxon>Brucella/Ochrobactrum group</taxon>
        <taxon>Ochrobactrum</taxon>
    </lineage>
</organism>
<accession>A0A248UBY0</accession>
<evidence type="ECO:0000313" key="2">
    <source>
        <dbReference type="EMBL" id="ASV84102.1"/>
    </source>
</evidence>
<feature type="region of interest" description="Disordered" evidence="1">
    <location>
        <begin position="68"/>
        <end position="87"/>
    </location>
</feature>
<dbReference type="RefSeq" id="WP_244923153.1">
    <property type="nucleotide sequence ID" value="NZ_CP022603.1"/>
</dbReference>
<proteinExistence type="predicted"/>
<protein>
    <submittedName>
        <fullName evidence="2">Uncharacterized protein</fullName>
    </submittedName>
</protein>
<gene>
    <name evidence="2" type="ORF">CES85_4894</name>
</gene>
<name>A0A248UBY0_9HYPH</name>
<evidence type="ECO:0000313" key="3">
    <source>
        <dbReference type="Proteomes" id="UP000215256"/>
    </source>
</evidence>
<sequence>MGSNGANDGWLYRGRRLRQITGKDNYKKFGIADVPEKALELATAIRILFEGMLLGKFTGRKLSDFFGKGKATRKARASPSTAPIRPH</sequence>
<dbReference type="Gene3D" id="1.10.530.10">
    <property type="match status" value="1"/>
</dbReference>
<evidence type="ECO:0000256" key="1">
    <source>
        <dbReference type="SAM" id="MobiDB-lite"/>
    </source>
</evidence>
<reference evidence="2 3" key="1">
    <citation type="submission" date="2017-07" db="EMBL/GenBank/DDBJ databases">
        <title>Phylogenetic study on the rhizospheric bacterium Ochrobactrum sp. A44.</title>
        <authorList>
            <person name="Krzyzanowska D.M."/>
            <person name="Ossowicki A."/>
            <person name="Rajewska M."/>
            <person name="Maciag T."/>
            <person name="Kaczynski Z."/>
            <person name="Czerwicka M."/>
            <person name="Jafra S."/>
        </authorList>
    </citation>
    <scope>NUCLEOTIDE SEQUENCE [LARGE SCALE GENOMIC DNA]</scope>
    <source>
        <strain evidence="2 3">A44</strain>
    </source>
</reference>
<dbReference type="SUPFAM" id="SSF53955">
    <property type="entry name" value="Lysozyme-like"/>
    <property type="match status" value="1"/>
</dbReference>